<dbReference type="PANTHER" id="PTHR22940:SF4">
    <property type="entry name" value="PROTEIN TIMELESS HOMOLOG"/>
    <property type="match status" value="1"/>
</dbReference>
<dbReference type="GO" id="GO:0003677">
    <property type="term" value="F:DNA binding"/>
    <property type="evidence" value="ECO:0007669"/>
    <property type="project" value="TreeGrafter"/>
</dbReference>
<evidence type="ECO:0000259" key="11">
    <source>
        <dbReference type="Pfam" id="PF04821"/>
    </source>
</evidence>
<keyword evidence="13" id="KW-1185">Reference proteome</keyword>
<feature type="region of interest" description="Disordered" evidence="10">
    <location>
        <begin position="1014"/>
        <end position="1042"/>
    </location>
</feature>
<evidence type="ECO:0000256" key="8">
    <source>
        <dbReference type="ARBA" id="ARBA00023254"/>
    </source>
</evidence>
<feature type="compositionally biased region" description="Basic residues" evidence="10">
    <location>
        <begin position="1097"/>
        <end position="1106"/>
    </location>
</feature>
<dbReference type="Pfam" id="PF04821">
    <property type="entry name" value="TIMELESS"/>
    <property type="match status" value="1"/>
</dbReference>
<dbReference type="AlphaFoldDB" id="A0A448YRX1"/>
<dbReference type="OrthoDB" id="310853at2759"/>
<evidence type="ECO:0000256" key="4">
    <source>
        <dbReference type="ARBA" id="ARBA00022763"/>
    </source>
</evidence>
<dbReference type="EMBL" id="CAACVR010000056">
    <property type="protein sequence ID" value="VEU23663.1"/>
    <property type="molecule type" value="Genomic_DNA"/>
</dbReference>
<proteinExistence type="inferred from homology"/>
<evidence type="ECO:0000313" key="13">
    <source>
        <dbReference type="Proteomes" id="UP000290900"/>
    </source>
</evidence>
<evidence type="ECO:0000256" key="1">
    <source>
        <dbReference type="ARBA" id="ARBA00004123"/>
    </source>
</evidence>
<feature type="compositionally biased region" description="Basic residues" evidence="10">
    <location>
        <begin position="1067"/>
        <end position="1076"/>
    </location>
</feature>
<evidence type="ECO:0000256" key="7">
    <source>
        <dbReference type="ARBA" id="ARBA00023242"/>
    </source>
</evidence>
<organism evidence="12 13">
    <name type="scientific">Brettanomyces naardenensis</name>
    <name type="common">Yeast</name>
    <dbReference type="NCBI Taxonomy" id="13370"/>
    <lineage>
        <taxon>Eukaryota</taxon>
        <taxon>Fungi</taxon>
        <taxon>Dikarya</taxon>
        <taxon>Ascomycota</taxon>
        <taxon>Saccharomycotina</taxon>
        <taxon>Pichiomycetes</taxon>
        <taxon>Pichiales</taxon>
        <taxon>Pichiaceae</taxon>
        <taxon>Brettanomyces</taxon>
    </lineage>
</organism>
<feature type="compositionally biased region" description="Acidic residues" evidence="10">
    <location>
        <begin position="14"/>
        <end position="24"/>
    </location>
</feature>
<dbReference type="InterPro" id="IPR044998">
    <property type="entry name" value="Timeless"/>
</dbReference>
<dbReference type="FunCoup" id="A0A448YRX1">
    <property type="interactions" value="60"/>
</dbReference>
<comment type="subcellular location">
    <subcellularLocation>
        <location evidence="1">Nucleus</location>
    </subcellularLocation>
</comment>
<evidence type="ECO:0000256" key="5">
    <source>
        <dbReference type="ARBA" id="ARBA00022880"/>
    </source>
</evidence>
<name>A0A448YRX1_BRENA</name>
<evidence type="ECO:0000256" key="2">
    <source>
        <dbReference type="ARBA" id="ARBA00008174"/>
    </source>
</evidence>
<evidence type="ECO:0000256" key="3">
    <source>
        <dbReference type="ARBA" id="ARBA00021529"/>
    </source>
</evidence>
<evidence type="ECO:0000313" key="12">
    <source>
        <dbReference type="EMBL" id="VEU23663.1"/>
    </source>
</evidence>
<gene>
    <name evidence="12" type="ORF">BRENAR_LOCUS4392</name>
</gene>
<reference evidence="12 13" key="1">
    <citation type="submission" date="2018-12" db="EMBL/GenBank/DDBJ databases">
        <authorList>
            <person name="Tiukova I."/>
            <person name="Dainat J."/>
        </authorList>
    </citation>
    <scope>NUCLEOTIDE SEQUENCE [LARGE SCALE GENOMIC DNA]</scope>
</reference>
<keyword evidence="6" id="KW-0234">DNA repair</keyword>
<keyword evidence="8" id="KW-0469">Meiosis</keyword>
<dbReference type="GO" id="GO:0006281">
    <property type="term" value="P:DNA repair"/>
    <property type="evidence" value="ECO:0007669"/>
    <property type="project" value="UniProtKB-KW"/>
</dbReference>
<dbReference type="GO" id="GO:0031298">
    <property type="term" value="C:replication fork protection complex"/>
    <property type="evidence" value="ECO:0007669"/>
    <property type="project" value="TreeGrafter"/>
</dbReference>
<dbReference type="InterPro" id="IPR006906">
    <property type="entry name" value="Timeless_N"/>
</dbReference>
<comment type="similarity">
    <text evidence="2">Belongs to the timeless family.</text>
</comment>
<evidence type="ECO:0000256" key="10">
    <source>
        <dbReference type="SAM" id="MobiDB-lite"/>
    </source>
</evidence>
<feature type="domain" description="Timeless N-terminal" evidence="11">
    <location>
        <begin position="107"/>
        <end position="411"/>
    </location>
</feature>
<dbReference type="GO" id="GO:0000076">
    <property type="term" value="P:DNA replication checkpoint signaling"/>
    <property type="evidence" value="ECO:0007669"/>
    <property type="project" value="TreeGrafter"/>
</dbReference>
<dbReference type="InParanoid" id="A0A448YRX1"/>
<evidence type="ECO:0000256" key="9">
    <source>
        <dbReference type="ARBA" id="ARBA00023306"/>
    </source>
</evidence>
<dbReference type="PANTHER" id="PTHR22940">
    <property type="entry name" value="TIMEOUT/TIMELESS-2"/>
    <property type="match status" value="1"/>
</dbReference>
<feature type="region of interest" description="Disordered" evidence="10">
    <location>
        <begin position="1067"/>
        <end position="1144"/>
    </location>
</feature>
<accession>A0A448YRX1</accession>
<feature type="compositionally biased region" description="Acidic residues" evidence="10">
    <location>
        <begin position="1028"/>
        <end position="1038"/>
    </location>
</feature>
<feature type="region of interest" description="Disordered" evidence="10">
    <location>
        <begin position="1"/>
        <end position="58"/>
    </location>
</feature>
<keyword evidence="5" id="KW-0236">DNA replication inhibitor</keyword>
<protein>
    <recommendedName>
        <fullName evidence="3">Topoisomerase 1-associated factor 1</fullName>
    </recommendedName>
</protein>
<feature type="compositionally biased region" description="Basic and acidic residues" evidence="10">
    <location>
        <begin position="1107"/>
        <end position="1124"/>
    </location>
</feature>
<keyword evidence="9" id="KW-0131">Cell cycle</keyword>
<dbReference type="GO" id="GO:0043111">
    <property type="term" value="P:replication fork arrest"/>
    <property type="evidence" value="ECO:0007669"/>
    <property type="project" value="TreeGrafter"/>
</dbReference>
<keyword evidence="7" id="KW-0539">Nucleus</keyword>
<feature type="region of interest" description="Disordered" evidence="10">
    <location>
        <begin position="1203"/>
        <end position="1231"/>
    </location>
</feature>
<dbReference type="STRING" id="13370.A0A448YRX1"/>
<dbReference type="Proteomes" id="UP000290900">
    <property type="component" value="Unassembled WGS sequence"/>
</dbReference>
<evidence type="ECO:0000256" key="6">
    <source>
        <dbReference type="ARBA" id="ARBA00023204"/>
    </source>
</evidence>
<sequence>MNAVGSAAIRADLTDSDIDIEEELEREREDTPLSEVEDEEREARELPREPDGGDPRPLAENKFSQIKNFRKATRVLTAAEQTLQSQILLLCSALGGADPSSENKRDYVLGVDALACLKDLKRWLKTVDDATNTWHVAAACHENALVESDLIPIVIQTPSRINDANKSYLQNVMLSTLELLVALTRPLVLDVEAVSQTRIDLYIRLKKAHVSCKERILNYEHGRCLKAVVGIALPILQLPKNSRTNRDTVILNLCMHFFRNVIRIEPADFTISKKKSSSRTQQVVDNIPPGIAKEDISFDNLIQKFKKNKVLMFVQTITAGLGTEFDSEILSPVCLEMYFYLTYGIQPSSLFEKGQMPERKAAATLSPALTVQNSKTGVQLADLMHREKEIKRKLFSNNMTRHANFGTLLSIKEGSDEDAITVGTQRGFLHSDPLEELDSGVSKRLAATRFTNRNKESTRSDFDTTFEASERRFSSDKTAVVLKQFCSDFTEAGFGVLTTRIRRMATSSSMQLTGFAEFHYLYIIAWILKFEALLREESKDKLIFKRFGYIIVCLEEQMIRMLMVGSLPRYLQSREYNLLRVSTDCFKEILLTAVEIHRLDNNPGLKLSDEDKNELDGYISISEAVLRNIFADEEIIDVLFRIPQDAQKVSLNYALDMTEFTQVLFNVLHYLSDLKIPIVLAKKVRQRSKKLYGENHDLIESGSDDDDGEFDVTNLVKLKRFQVLDRQRYSAFEERLFHEKIVDTHVWVFSRFAELDELQVRRCVSYFSRLLLKWKEHFLKLARLDFMSTLHDIKDFRYSAKTAKGISRLLSYFMRVLQKLQKHSKLILLEALTIHQEHDIDVRSYLLGGDIHAVREKQTKARAPDLIFADDNMSYSFRISVLVSLLLYGDRSDIVEDLAKIMKDFRDQRISWDNRATVEDGNSIPGSPTRSSDRLELPERFMHEDKRDARFRLLLKTIGFVRNVLPAIVTNEQINQTVSLVEVALSNPMESFELEGKVVSAEKPELEEIHKAVVESTGGTEETHEYSDLADDAGEDSEPIAGSGYVEENFDLMEARLEATEKRIKGRALKKRKRRRKEVDSEDDDVLPVTRNGENKKKGKRNGKHLPMHEGVEKIQKDQSETVTKHLSSKYVHSDDDVSDAEEEKTFFAREQRLLELVHENENKPLTPEQFNAVFHPDLGKLVVESDDEDLMIGNRITPSRIGTQVEESDTESSVMSEAAGQDLEDRPAISMLAKRGRTILDSDEE</sequence>
<dbReference type="GO" id="GO:0051321">
    <property type="term" value="P:meiotic cell cycle"/>
    <property type="evidence" value="ECO:0007669"/>
    <property type="project" value="UniProtKB-KW"/>
</dbReference>
<keyword evidence="4" id="KW-0227">DNA damage</keyword>
<feature type="compositionally biased region" description="Basic and acidic residues" evidence="10">
    <location>
        <begin position="41"/>
        <end position="58"/>
    </location>
</feature>